<protein>
    <recommendedName>
        <fullName evidence="3">DUF4303 domain-containing protein</fullName>
    </recommendedName>
</protein>
<reference evidence="1 2" key="1">
    <citation type="submission" date="2018-02" db="EMBL/GenBank/DDBJ databases">
        <title>Comparative genomes isolates from brazilian mangrove.</title>
        <authorList>
            <person name="Araujo J.E."/>
            <person name="Taketani R.G."/>
            <person name="Silva M.C.P."/>
            <person name="Loureco M.V."/>
            <person name="Andreote F.D."/>
        </authorList>
    </citation>
    <scope>NUCLEOTIDE SEQUENCE [LARGE SCALE GENOMIC DNA]</scope>
    <source>
        <strain evidence="1 2">Hex-1 MGV</strain>
    </source>
</reference>
<proteinExistence type="predicted"/>
<dbReference type="EMBL" id="PUHY01000010">
    <property type="protein sequence ID" value="PQO34245.1"/>
    <property type="molecule type" value="Genomic_DNA"/>
</dbReference>
<dbReference type="Proteomes" id="UP000238322">
    <property type="component" value="Unassembled WGS sequence"/>
</dbReference>
<evidence type="ECO:0000313" key="2">
    <source>
        <dbReference type="Proteomes" id="UP000238322"/>
    </source>
</evidence>
<dbReference type="AlphaFoldDB" id="A0A2S8FPX3"/>
<evidence type="ECO:0000313" key="1">
    <source>
        <dbReference type="EMBL" id="PQO34245.1"/>
    </source>
</evidence>
<gene>
    <name evidence="1" type="ORF">C5Y83_11970</name>
</gene>
<dbReference type="RefSeq" id="WP_105329974.1">
    <property type="nucleotide sequence ID" value="NZ_PUHY01000010.1"/>
</dbReference>
<accession>A0A2S8FPX3</accession>
<evidence type="ECO:0008006" key="3">
    <source>
        <dbReference type="Google" id="ProtNLM"/>
    </source>
</evidence>
<comment type="caution">
    <text evidence="1">The sequence shown here is derived from an EMBL/GenBank/DDBJ whole genome shotgun (WGS) entry which is preliminary data.</text>
</comment>
<name>A0A2S8FPX3_9BACT</name>
<sequence length="205" mass="23005">MTLFERHSELTYLTKAAFANVVTRLESTHTKGEICGLVFYPSSGYRDLGTAFATSADLQRNHVSGDLSLDPKLLEMLKDHPDLQQKLASNTPSSNVEQVHACEWNGASKFHDLFDELNDIIHLEYDPTYDAGFDNRQICEFFEELLTSVLLEAQSLKLMNGEVFADDVLTGVQFPDTSNSETVLRLSQHVNSASWHQRLCAAYGK</sequence>
<organism evidence="1 2">
    <name type="scientific">Blastopirellula marina</name>
    <dbReference type="NCBI Taxonomy" id="124"/>
    <lineage>
        <taxon>Bacteria</taxon>
        <taxon>Pseudomonadati</taxon>
        <taxon>Planctomycetota</taxon>
        <taxon>Planctomycetia</taxon>
        <taxon>Pirellulales</taxon>
        <taxon>Pirellulaceae</taxon>
        <taxon>Blastopirellula</taxon>
    </lineage>
</organism>